<evidence type="ECO:0008006" key="3">
    <source>
        <dbReference type="Google" id="ProtNLM"/>
    </source>
</evidence>
<dbReference type="Proteomes" id="UP000199032">
    <property type="component" value="Unassembled WGS sequence"/>
</dbReference>
<reference evidence="1 2" key="1">
    <citation type="submission" date="2015-10" db="EMBL/GenBank/DDBJ databases">
        <authorList>
            <person name="Gilbert D.G."/>
        </authorList>
    </citation>
    <scope>NUCLEOTIDE SEQUENCE [LARGE SCALE GENOMIC DNA]</scope>
    <source>
        <strain evidence="1">COMA1</strain>
    </source>
</reference>
<keyword evidence="2" id="KW-1185">Reference proteome</keyword>
<sequence length="202" mass="22454">MVPRQFITWTLPPTCLLAIILFLAGCSSKRPPVGVHFPITNGFHIRLPTEQQRILILGERPLTSVAEEWLQSHHYSDIIGIPQNVGSVWDLEAALTLAMERQAQFVLILEREELKTGALLESHCGDRFNISVTVRGLWLSSRERAFRGSAYYPHCVEHTHEVIQSLTCQALATAWGYRPSGQLEIPSSLACTAGQITPASTP</sequence>
<accession>A0A0S4LL63</accession>
<dbReference type="OrthoDB" id="7061129at2"/>
<dbReference type="STRING" id="1742972.COMA1_30210"/>
<name>A0A0S4LL63_9BACT</name>
<protein>
    <recommendedName>
        <fullName evidence="3">Lipoprotein</fullName>
    </recommendedName>
</protein>
<evidence type="ECO:0000313" key="2">
    <source>
        <dbReference type="Proteomes" id="UP000199032"/>
    </source>
</evidence>
<dbReference type="PROSITE" id="PS51257">
    <property type="entry name" value="PROKAR_LIPOPROTEIN"/>
    <property type="match status" value="1"/>
</dbReference>
<evidence type="ECO:0000313" key="1">
    <source>
        <dbReference type="EMBL" id="CUS36724.1"/>
    </source>
</evidence>
<dbReference type="EMBL" id="CZQA01000009">
    <property type="protein sequence ID" value="CUS36724.1"/>
    <property type="molecule type" value="Genomic_DNA"/>
</dbReference>
<dbReference type="AlphaFoldDB" id="A0A0S4LL63"/>
<organism evidence="1 2">
    <name type="scientific">Candidatus Nitrospira nitrosa</name>
    <dbReference type="NCBI Taxonomy" id="1742972"/>
    <lineage>
        <taxon>Bacteria</taxon>
        <taxon>Pseudomonadati</taxon>
        <taxon>Nitrospirota</taxon>
        <taxon>Nitrospiria</taxon>
        <taxon>Nitrospirales</taxon>
        <taxon>Nitrospiraceae</taxon>
        <taxon>Nitrospira</taxon>
    </lineage>
</organism>
<dbReference type="RefSeq" id="WP_090749266.1">
    <property type="nucleotide sequence ID" value="NZ_CZQA01000009.1"/>
</dbReference>
<proteinExistence type="predicted"/>
<gene>
    <name evidence="1" type="ORF">COMA1_30210</name>
</gene>